<keyword evidence="7" id="KW-1185">Reference proteome</keyword>
<name>A0AAW1RD78_9CHLO</name>
<keyword evidence="1 4" id="KW-0853">WD repeat</keyword>
<evidence type="ECO:0000313" key="7">
    <source>
        <dbReference type="Proteomes" id="UP001445335"/>
    </source>
</evidence>
<dbReference type="Gene3D" id="2.130.10.10">
    <property type="entry name" value="YVTN repeat-like/Quinoprotein amine dehydrogenase"/>
    <property type="match status" value="1"/>
</dbReference>
<dbReference type="SMART" id="SM00320">
    <property type="entry name" value="WD40"/>
    <property type="match status" value="4"/>
</dbReference>
<dbReference type="InterPro" id="IPR019775">
    <property type="entry name" value="WD40_repeat_CS"/>
</dbReference>
<dbReference type="SUPFAM" id="SSF50978">
    <property type="entry name" value="WD40 repeat-like"/>
    <property type="match status" value="1"/>
</dbReference>
<evidence type="ECO:0000256" key="2">
    <source>
        <dbReference type="ARBA" id="ARBA00022737"/>
    </source>
</evidence>
<organism evidence="6 7">
    <name type="scientific">Elliptochloris bilobata</name>
    <dbReference type="NCBI Taxonomy" id="381761"/>
    <lineage>
        <taxon>Eukaryota</taxon>
        <taxon>Viridiplantae</taxon>
        <taxon>Chlorophyta</taxon>
        <taxon>core chlorophytes</taxon>
        <taxon>Trebouxiophyceae</taxon>
        <taxon>Trebouxiophyceae incertae sedis</taxon>
        <taxon>Elliptochloris clade</taxon>
        <taxon>Elliptochloris</taxon>
    </lineage>
</organism>
<keyword evidence="3" id="KW-0007">Acetylation</keyword>
<dbReference type="PROSITE" id="PS00678">
    <property type="entry name" value="WD_REPEATS_1"/>
    <property type="match status" value="1"/>
</dbReference>
<dbReference type="EMBL" id="JALJOU010000042">
    <property type="protein sequence ID" value="KAK9832065.1"/>
    <property type="molecule type" value="Genomic_DNA"/>
</dbReference>
<dbReference type="InterPro" id="IPR036322">
    <property type="entry name" value="WD40_repeat_dom_sf"/>
</dbReference>
<reference evidence="6 7" key="1">
    <citation type="journal article" date="2024" name="Nat. Commun.">
        <title>Phylogenomics reveals the evolutionary origins of lichenization in chlorophyte algae.</title>
        <authorList>
            <person name="Puginier C."/>
            <person name="Libourel C."/>
            <person name="Otte J."/>
            <person name="Skaloud P."/>
            <person name="Haon M."/>
            <person name="Grisel S."/>
            <person name="Petersen M."/>
            <person name="Berrin J.G."/>
            <person name="Delaux P.M."/>
            <person name="Dal Grande F."/>
            <person name="Keller J."/>
        </authorList>
    </citation>
    <scope>NUCLEOTIDE SEQUENCE [LARGE SCALE GENOMIC DNA]</scope>
    <source>
        <strain evidence="6 7">SAG 245.80</strain>
    </source>
</reference>
<evidence type="ECO:0000256" key="4">
    <source>
        <dbReference type="PROSITE-ProRule" id="PRU00221"/>
    </source>
</evidence>
<dbReference type="PROSITE" id="PS50082">
    <property type="entry name" value="WD_REPEATS_2"/>
    <property type="match status" value="1"/>
</dbReference>
<dbReference type="PANTHER" id="PTHR19919">
    <property type="entry name" value="WD REPEAT CONTAINING PROTEIN"/>
    <property type="match status" value="1"/>
</dbReference>
<dbReference type="Pfam" id="PF04720">
    <property type="entry name" value="PDDEXK_6"/>
    <property type="match status" value="1"/>
</dbReference>
<protein>
    <submittedName>
        <fullName evidence="6">Uncharacterized protein</fullName>
    </submittedName>
</protein>
<evidence type="ECO:0000313" key="6">
    <source>
        <dbReference type="EMBL" id="KAK9832065.1"/>
    </source>
</evidence>
<feature type="region of interest" description="Disordered" evidence="5">
    <location>
        <begin position="566"/>
        <end position="620"/>
    </location>
</feature>
<dbReference type="PROSITE" id="PS50294">
    <property type="entry name" value="WD_REPEATS_REGION"/>
    <property type="match status" value="1"/>
</dbReference>
<dbReference type="Pfam" id="PF00400">
    <property type="entry name" value="WD40"/>
    <property type="match status" value="2"/>
</dbReference>
<evidence type="ECO:0000256" key="5">
    <source>
        <dbReference type="SAM" id="MobiDB-lite"/>
    </source>
</evidence>
<proteinExistence type="predicted"/>
<dbReference type="Proteomes" id="UP001445335">
    <property type="component" value="Unassembled WGS sequence"/>
</dbReference>
<comment type="caution">
    <text evidence="6">The sequence shown here is derived from an EMBL/GenBank/DDBJ whole genome shotgun (WGS) entry which is preliminary data.</text>
</comment>
<gene>
    <name evidence="6" type="ORF">WJX81_003548</name>
</gene>
<sequence length="620" mass="67905">MAAADPGSHIGERRAEIYTYESQNPVYALNWSNRRDKKFRLAVGSFIEEYENYVEIITLDDEAGTFSSDPKFTFQHPHAATKVMFIPDKDCTRPDLLATTGDFLRIWHVGKDGVQLQKLLNNNKNSEFCAPLTSFDWNETDPKRLGTSSIDTTCTIWDIEKGVVDTQLIAHDREVYDIAWGGVGVFASVSADGSVRVFDLRDKEHSTIIYESPQPNQPLLRLGWNKQDPRYMATLLLDCSKVVVLDIRFPTLPVAELQRHTAPVNTLAWAPHSSCHICTAGDDAQALIWDLSSMSQPLDQDLDADPILAYSAGAEVNQLQWSTTQPDWVAICFANKTQILRADLTASQSLLATAKALARLQAVKDRLSHLATPHALIEGRLLRDACFHNLSHEFLLVAAGSDVHGSEVIIDTTFREQFTIPQATEHYQELIRMLPAEFVGSPARLVPLAQLLCAEMGASFLSRGLTCPPWRQAKSLLSKWLPSKVRDVDVSSCSAKRSSASLVSGSSPSSPVSALSAVASPYVRVAGHNAFARDSSEGSSPPGEVASPFALAEVADGCEAVGLRPRQRSRSLLSNKMAEQEADQAAKAPQESSKAVSVEQILAASDEQPPIRRVKMAGAK</sequence>
<dbReference type="InterPro" id="IPR001680">
    <property type="entry name" value="WD40_rpt"/>
</dbReference>
<evidence type="ECO:0000256" key="1">
    <source>
        <dbReference type="ARBA" id="ARBA00022574"/>
    </source>
</evidence>
<dbReference type="InterPro" id="IPR045159">
    <property type="entry name" value="DCAF7-like"/>
</dbReference>
<dbReference type="FunFam" id="2.130.10.10:FF:000234">
    <property type="entry name" value="WD repeat-containing protein LWD1"/>
    <property type="match status" value="1"/>
</dbReference>
<feature type="repeat" description="WD" evidence="4">
    <location>
        <begin position="257"/>
        <end position="299"/>
    </location>
</feature>
<keyword evidence="2" id="KW-0677">Repeat</keyword>
<accession>A0AAW1RD78</accession>
<dbReference type="AlphaFoldDB" id="A0AAW1RD78"/>
<dbReference type="InterPro" id="IPR006502">
    <property type="entry name" value="PDDEXK-like"/>
</dbReference>
<evidence type="ECO:0000256" key="3">
    <source>
        <dbReference type="ARBA" id="ARBA00022990"/>
    </source>
</evidence>
<dbReference type="InterPro" id="IPR015943">
    <property type="entry name" value="WD40/YVTN_repeat-like_dom_sf"/>
</dbReference>